<evidence type="ECO:0000259" key="2">
    <source>
        <dbReference type="PROSITE" id="PS50902"/>
    </source>
</evidence>
<reference evidence="3" key="1">
    <citation type="submission" date="2017-05" db="UniProtKB">
        <authorList>
            <consortium name="EnsemblMetazoa"/>
        </authorList>
    </citation>
    <scope>IDENTIFICATION</scope>
</reference>
<organism evidence="3">
    <name type="scientific">Amphimedon queenslandica</name>
    <name type="common">Sponge</name>
    <dbReference type="NCBI Taxonomy" id="400682"/>
    <lineage>
        <taxon>Eukaryota</taxon>
        <taxon>Metazoa</taxon>
        <taxon>Porifera</taxon>
        <taxon>Demospongiae</taxon>
        <taxon>Heteroscleromorpha</taxon>
        <taxon>Haplosclerida</taxon>
        <taxon>Niphatidae</taxon>
        <taxon>Amphimedon</taxon>
    </lineage>
</organism>
<keyword evidence="1" id="KW-0812">Transmembrane</keyword>
<dbReference type="AlphaFoldDB" id="A0A1X7SXZ1"/>
<feature type="transmembrane region" description="Helical" evidence="1">
    <location>
        <begin position="12"/>
        <end position="31"/>
    </location>
</feature>
<name>A0A1X7SXZ1_AMPQE</name>
<keyword evidence="1" id="KW-1133">Transmembrane helix</keyword>
<proteinExistence type="predicted"/>
<dbReference type="PROSITE" id="PS50902">
    <property type="entry name" value="FLAVODOXIN_LIKE"/>
    <property type="match status" value="1"/>
</dbReference>
<protein>
    <recommendedName>
        <fullName evidence="2">Flavodoxin-like domain-containing protein</fullName>
    </recommendedName>
</protein>
<dbReference type="InterPro" id="IPR029039">
    <property type="entry name" value="Flavoprotein-like_sf"/>
</dbReference>
<dbReference type="Gene3D" id="3.40.50.360">
    <property type="match status" value="1"/>
</dbReference>
<dbReference type="SUPFAM" id="SSF52218">
    <property type="entry name" value="Flavoproteins"/>
    <property type="match status" value="1"/>
</dbReference>
<evidence type="ECO:0000313" key="3">
    <source>
        <dbReference type="EnsemblMetazoa" id="Aqu2.1.07039_001"/>
    </source>
</evidence>
<dbReference type="eggNOG" id="KOG1158">
    <property type="taxonomic scope" value="Eukaryota"/>
</dbReference>
<dbReference type="InParanoid" id="A0A1X7SXZ1"/>
<dbReference type="OrthoDB" id="1856718at2759"/>
<dbReference type="GO" id="GO:0010181">
    <property type="term" value="F:FMN binding"/>
    <property type="evidence" value="ECO:0007669"/>
    <property type="project" value="InterPro"/>
</dbReference>
<dbReference type="EnsemblMetazoa" id="Aqu2.1.07039_001">
    <property type="protein sequence ID" value="Aqu2.1.07039_001"/>
    <property type="gene ID" value="Aqu2.1.07039"/>
</dbReference>
<accession>A0A1X7SXZ1</accession>
<dbReference type="InterPro" id="IPR008254">
    <property type="entry name" value="Flavodoxin/NO_synth"/>
</dbReference>
<sequence length="164" mass="18475">MASSHDGESSYFSYLDVFLLGAFILVLFLIVRKFRRRARGDDERVKKLQINPVIKQISSPVYSSSLSTSGSFIDKMKTRKKRVLILYGSQTGTGEEFSNRLAKDSSRLGLPAMTFDPEDCTDWVHCIEGVASSSILEDWESSHSIRQMKSMTARGFGLLSSRYN</sequence>
<keyword evidence="1" id="KW-0472">Membrane</keyword>
<feature type="domain" description="Flavodoxin-like" evidence="2">
    <location>
        <begin position="83"/>
        <end position="164"/>
    </location>
</feature>
<evidence type="ECO:0000256" key="1">
    <source>
        <dbReference type="SAM" id="Phobius"/>
    </source>
</evidence>
<dbReference type="STRING" id="400682.A0A1X7SXZ1"/>